<keyword evidence="1 2" id="KW-0238">DNA-binding</keyword>
<dbReference type="PRINTS" id="PR00455">
    <property type="entry name" value="HTHTETR"/>
</dbReference>
<organism evidence="5 6">
    <name type="scientific">Ktedonosporobacter rubrisoli</name>
    <dbReference type="NCBI Taxonomy" id="2509675"/>
    <lineage>
        <taxon>Bacteria</taxon>
        <taxon>Bacillati</taxon>
        <taxon>Chloroflexota</taxon>
        <taxon>Ktedonobacteria</taxon>
        <taxon>Ktedonobacterales</taxon>
        <taxon>Ktedonosporobacteraceae</taxon>
        <taxon>Ktedonosporobacter</taxon>
    </lineage>
</organism>
<name>A0A4P6JNV5_KTERU</name>
<dbReference type="InterPro" id="IPR050624">
    <property type="entry name" value="HTH-type_Tx_Regulator"/>
</dbReference>
<dbReference type="Pfam" id="PF00440">
    <property type="entry name" value="TetR_N"/>
    <property type="match status" value="1"/>
</dbReference>
<accession>A0A4P6JNV5</accession>
<evidence type="ECO:0000313" key="5">
    <source>
        <dbReference type="EMBL" id="QBD77008.1"/>
    </source>
</evidence>
<evidence type="ECO:0000256" key="1">
    <source>
        <dbReference type="ARBA" id="ARBA00023125"/>
    </source>
</evidence>
<dbReference type="KEGG" id="kbs:EPA93_13740"/>
<gene>
    <name evidence="5" type="ORF">EPA93_13740</name>
</gene>
<dbReference type="PROSITE" id="PS50977">
    <property type="entry name" value="HTH_TETR_2"/>
    <property type="match status" value="1"/>
</dbReference>
<evidence type="ECO:0000313" key="6">
    <source>
        <dbReference type="Proteomes" id="UP000290365"/>
    </source>
</evidence>
<reference evidence="5 6" key="1">
    <citation type="submission" date="2019-01" db="EMBL/GenBank/DDBJ databases">
        <title>Ktedonosporobacter rubrisoli SCAWS-G2.</title>
        <authorList>
            <person name="Huang Y."/>
            <person name="Yan B."/>
        </authorList>
    </citation>
    <scope>NUCLEOTIDE SEQUENCE [LARGE SCALE GENOMIC DNA]</scope>
    <source>
        <strain evidence="5 6">SCAWS-G2</strain>
    </source>
</reference>
<sequence length="114" mass="13469">MIEQPRIDRRIQRTRQLLSDALLALIVERGYEIITVQDITVKANIGRTTFYMHYRDKEELLAASVQRLVKELRQEIEAGTEELCTYRTLIILVFQHIAQHYRLYRVLLGRGGIR</sequence>
<dbReference type="PANTHER" id="PTHR43479:SF7">
    <property type="entry name" value="TETR-FAMILY TRANSCRIPTIONAL REGULATOR"/>
    <property type="match status" value="1"/>
</dbReference>
<feature type="coiled-coil region" evidence="3">
    <location>
        <begin position="55"/>
        <end position="82"/>
    </location>
</feature>
<feature type="DNA-binding region" description="H-T-H motif" evidence="2">
    <location>
        <begin position="35"/>
        <end position="54"/>
    </location>
</feature>
<dbReference type="AlphaFoldDB" id="A0A4P6JNV5"/>
<protein>
    <submittedName>
        <fullName evidence="5">TetR/AcrR family transcriptional regulator</fullName>
    </submittedName>
</protein>
<dbReference type="Gene3D" id="1.10.357.10">
    <property type="entry name" value="Tetracycline Repressor, domain 2"/>
    <property type="match status" value="1"/>
</dbReference>
<feature type="domain" description="HTH tetR-type" evidence="4">
    <location>
        <begin position="12"/>
        <end position="72"/>
    </location>
</feature>
<keyword evidence="3" id="KW-0175">Coiled coil</keyword>
<dbReference type="OrthoDB" id="9810250at2"/>
<dbReference type="InterPro" id="IPR009057">
    <property type="entry name" value="Homeodomain-like_sf"/>
</dbReference>
<dbReference type="PANTHER" id="PTHR43479">
    <property type="entry name" value="ACREF/ENVCD OPERON REPRESSOR-RELATED"/>
    <property type="match status" value="1"/>
</dbReference>
<proteinExistence type="predicted"/>
<dbReference type="SUPFAM" id="SSF46689">
    <property type="entry name" value="Homeodomain-like"/>
    <property type="match status" value="1"/>
</dbReference>
<dbReference type="InterPro" id="IPR001647">
    <property type="entry name" value="HTH_TetR"/>
</dbReference>
<keyword evidence="6" id="KW-1185">Reference proteome</keyword>
<dbReference type="Proteomes" id="UP000290365">
    <property type="component" value="Chromosome"/>
</dbReference>
<dbReference type="RefSeq" id="WP_129888072.1">
    <property type="nucleotide sequence ID" value="NZ_CP035758.1"/>
</dbReference>
<evidence type="ECO:0000256" key="3">
    <source>
        <dbReference type="SAM" id="Coils"/>
    </source>
</evidence>
<dbReference type="GO" id="GO:0003677">
    <property type="term" value="F:DNA binding"/>
    <property type="evidence" value="ECO:0007669"/>
    <property type="project" value="UniProtKB-UniRule"/>
</dbReference>
<dbReference type="EMBL" id="CP035758">
    <property type="protein sequence ID" value="QBD77008.1"/>
    <property type="molecule type" value="Genomic_DNA"/>
</dbReference>
<evidence type="ECO:0000256" key="2">
    <source>
        <dbReference type="PROSITE-ProRule" id="PRU00335"/>
    </source>
</evidence>
<evidence type="ECO:0000259" key="4">
    <source>
        <dbReference type="PROSITE" id="PS50977"/>
    </source>
</evidence>